<proteinExistence type="predicted"/>
<evidence type="ECO:0000256" key="1">
    <source>
        <dbReference type="SAM" id="SignalP"/>
    </source>
</evidence>
<feature type="chain" id="PRO_5002223624" description="Ser-Thr-rich glycosyl-phosphatidyl-inositol-anchored membrane family-domain-containing protein" evidence="1">
    <location>
        <begin position="19"/>
        <end position="202"/>
    </location>
</feature>
<dbReference type="AlphaFoldDB" id="A0A0D0VRS8"/>
<accession>A0A0D0VRS8</accession>
<sequence length="202" mass="21433">MLARLTTFALTFALTARAAITILYPTTDTIWYKNNTVTLNWTISDPQTDTYLFRTYLFNTDQSLLAGNHSIADSTNATAQFVRILLTNVPSGQGYTVSFVNTTNEAQVFATSEAFQIADGEVTNSTTTASSTTATSSSSIFIPNSKTTTSSSFTTNPFATTQASATSKSSSSGSTLDTRAIANILQGGMVLLPIVIGMGITL</sequence>
<keyword evidence="1" id="KW-0732">Signal</keyword>
<evidence type="ECO:0000313" key="2">
    <source>
        <dbReference type="EMBL" id="KIR49129.1"/>
    </source>
</evidence>
<evidence type="ECO:0008006" key="3">
    <source>
        <dbReference type="Google" id="ProtNLM"/>
    </source>
</evidence>
<feature type="signal peptide" evidence="1">
    <location>
        <begin position="1"/>
        <end position="18"/>
    </location>
</feature>
<name>A0A0D0VRS8_CRYGA</name>
<dbReference type="HOGENOM" id="CLU_1360345_0_0_1"/>
<dbReference type="EMBL" id="KN847975">
    <property type="protein sequence ID" value="KIR49129.1"/>
    <property type="molecule type" value="Genomic_DNA"/>
</dbReference>
<dbReference type="OrthoDB" id="5420143at2759"/>
<organism evidence="2">
    <name type="scientific">Cryptococcus bacillisporus CA1280</name>
    <dbReference type="NCBI Taxonomy" id="1296109"/>
    <lineage>
        <taxon>Eukaryota</taxon>
        <taxon>Fungi</taxon>
        <taxon>Dikarya</taxon>
        <taxon>Basidiomycota</taxon>
        <taxon>Agaricomycotina</taxon>
        <taxon>Tremellomycetes</taxon>
        <taxon>Tremellales</taxon>
        <taxon>Cryptococcaceae</taxon>
        <taxon>Cryptococcus</taxon>
        <taxon>Cryptococcus gattii species complex</taxon>
    </lineage>
</organism>
<protein>
    <recommendedName>
        <fullName evidence="3">Ser-Thr-rich glycosyl-phosphatidyl-inositol-anchored membrane family-domain-containing protein</fullName>
    </recommendedName>
</protein>
<reference evidence="2" key="1">
    <citation type="submission" date="2015-01" db="EMBL/GenBank/DDBJ databases">
        <title>The Genome Sequence of Cryptococcus gattii CA1280.</title>
        <authorList>
            <consortium name="The Broad Institute Genomics Platform"/>
            <person name="Cuomo C."/>
            <person name="Litvintseva A."/>
            <person name="Chen Y."/>
            <person name="Heitman J."/>
            <person name="Sun S."/>
            <person name="Springer D."/>
            <person name="Dromer F."/>
            <person name="Young S."/>
            <person name="Zeng Q."/>
            <person name="Gargeya S."/>
            <person name="Abouelleil A."/>
            <person name="Alvarado L."/>
            <person name="Chapman S.B."/>
            <person name="Gainer-Dewar J."/>
            <person name="Goldberg J."/>
            <person name="Griggs A."/>
            <person name="Gujja S."/>
            <person name="Hansen M."/>
            <person name="Howarth C."/>
            <person name="Imamovic A."/>
            <person name="Larimer J."/>
            <person name="Murphy C."/>
            <person name="Naylor J."/>
            <person name="Pearson M."/>
            <person name="Priest M."/>
            <person name="Roberts A."/>
            <person name="Saif S."/>
            <person name="Shea T."/>
            <person name="Sykes S."/>
            <person name="Wortman J."/>
            <person name="Nusbaum C."/>
            <person name="Birren B."/>
        </authorList>
    </citation>
    <scope>NUCLEOTIDE SEQUENCE [LARGE SCALE GENOMIC DNA]</scope>
    <source>
        <strain evidence="2">CA1280</strain>
    </source>
</reference>
<gene>
    <name evidence="2" type="ORF">I312_01282</name>
</gene>